<dbReference type="Pfam" id="PF00168">
    <property type="entry name" value="C2"/>
    <property type="match status" value="1"/>
</dbReference>
<evidence type="ECO:0000313" key="5">
    <source>
        <dbReference type="EMBL" id="TKA36619.1"/>
    </source>
</evidence>
<dbReference type="Pfam" id="PF00388">
    <property type="entry name" value="PI-PLC-X"/>
    <property type="match status" value="1"/>
</dbReference>
<evidence type="ECO:0000256" key="2">
    <source>
        <dbReference type="RuleBase" id="RU361133"/>
    </source>
</evidence>
<dbReference type="GO" id="GO:0051209">
    <property type="term" value="P:release of sequestered calcium ion into cytosol"/>
    <property type="evidence" value="ECO:0007669"/>
    <property type="project" value="TreeGrafter"/>
</dbReference>
<dbReference type="Gene3D" id="3.20.20.190">
    <property type="entry name" value="Phosphatidylinositol (PI) phosphodiesterase"/>
    <property type="match status" value="1"/>
</dbReference>
<keyword evidence="2" id="KW-0378">Hydrolase</keyword>
<evidence type="ECO:0000256" key="3">
    <source>
        <dbReference type="SAM" id="MobiDB-lite"/>
    </source>
</evidence>
<dbReference type="GO" id="GO:0016042">
    <property type="term" value="P:lipid catabolic process"/>
    <property type="evidence" value="ECO:0007669"/>
    <property type="project" value="UniProtKB-KW"/>
</dbReference>
<dbReference type="AlphaFoldDB" id="A0A4V5N7F6"/>
<feature type="region of interest" description="Disordered" evidence="3">
    <location>
        <begin position="277"/>
        <end position="298"/>
    </location>
</feature>
<comment type="catalytic activity">
    <reaction evidence="2">
        <text>a 1,2-diacyl-sn-glycero-3-phospho-(1D-myo-inositol-4,5-bisphosphate) + H2O = 1D-myo-inositol 1,4,5-trisphosphate + a 1,2-diacyl-sn-glycerol + H(+)</text>
        <dbReference type="Rhea" id="RHEA:33179"/>
        <dbReference type="ChEBI" id="CHEBI:15377"/>
        <dbReference type="ChEBI" id="CHEBI:15378"/>
        <dbReference type="ChEBI" id="CHEBI:17815"/>
        <dbReference type="ChEBI" id="CHEBI:58456"/>
        <dbReference type="ChEBI" id="CHEBI:203600"/>
        <dbReference type="EC" id="3.1.4.11"/>
    </reaction>
</comment>
<dbReference type="SMART" id="SM00149">
    <property type="entry name" value="PLCYc"/>
    <property type="match status" value="1"/>
</dbReference>
<keyword evidence="2" id="KW-0443">Lipid metabolism</keyword>
<dbReference type="SUPFAM" id="SSF49562">
    <property type="entry name" value="C2 domain (Calcium/lipid-binding domain, CaLB)"/>
    <property type="match status" value="1"/>
</dbReference>
<dbReference type="CDD" id="cd08598">
    <property type="entry name" value="PI-PLC1c_yeast"/>
    <property type="match status" value="1"/>
</dbReference>
<organism evidence="5 6">
    <name type="scientific">Friedmanniomyces endolithicus</name>
    <dbReference type="NCBI Taxonomy" id="329885"/>
    <lineage>
        <taxon>Eukaryota</taxon>
        <taxon>Fungi</taxon>
        <taxon>Dikarya</taxon>
        <taxon>Ascomycota</taxon>
        <taxon>Pezizomycotina</taxon>
        <taxon>Dothideomycetes</taxon>
        <taxon>Dothideomycetidae</taxon>
        <taxon>Mycosphaerellales</taxon>
        <taxon>Teratosphaeriaceae</taxon>
        <taxon>Friedmanniomyces</taxon>
    </lineage>
</organism>
<dbReference type="PANTHER" id="PTHR10336:SF82">
    <property type="entry name" value="PHOSPHOINOSITIDE PHOSPHOLIPASE C"/>
    <property type="match status" value="1"/>
</dbReference>
<dbReference type="Gene3D" id="2.60.40.150">
    <property type="entry name" value="C2 domain"/>
    <property type="match status" value="1"/>
</dbReference>
<proteinExistence type="predicted"/>
<keyword evidence="2" id="KW-0442">Lipid degradation</keyword>
<dbReference type="STRING" id="329885.A0A4V5N7F6"/>
<dbReference type="InterPro" id="IPR000008">
    <property type="entry name" value="C2_dom"/>
</dbReference>
<evidence type="ECO:0000259" key="4">
    <source>
        <dbReference type="PROSITE" id="PS50008"/>
    </source>
</evidence>
<feature type="region of interest" description="Disordered" evidence="3">
    <location>
        <begin position="137"/>
        <end position="160"/>
    </location>
</feature>
<dbReference type="InterPro" id="IPR001711">
    <property type="entry name" value="PLipase_C_Pinositol-sp_Y"/>
</dbReference>
<gene>
    <name evidence="5" type="ORF">B0A54_11862</name>
</gene>
<evidence type="ECO:0000256" key="1">
    <source>
        <dbReference type="ARBA" id="ARBA00023224"/>
    </source>
</evidence>
<dbReference type="EMBL" id="NAJP01000058">
    <property type="protein sequence ID" value="TKA36619.1"/>
    <property type="molecule type" value="Genomic_DNA"/>
</dbReference>
<dbReference type="InterPro" id="IPR001192">
    <property type="entry name" value="PI-PLC_fam"/>
</dbReference>
<feature type="domain" description="PI-PLC Y-box" evidence="4">
    <location>
        <begin position="308"/>
        <end position="434"/>
    </location>
</feature>
<protein>
    <recommendedName>
        <fullName evidence="2">Phosphoinositide phospholipase C</fullName>
        <ecNumber evidence="2">3.1.4.11</ecNumber>
    </recommendedName>
</protein>
<accession>A0A4V5N7F6</accession>
<dbReference type="PANTHER" id="PTHR10336">
    <property type="entry name" value="PHOSPHOINOSITIDE-SPECIFIC PHOSPHOLIPASE C FAMILY PROTEIN"/>
    <property type="match status" value="1"/>
</dbReference>
<dbReference type="GO" id="GO:0048015">
    <property type="term" value="P:phosphatidylinositol-mediated signaling"/>
    <property type="evidence" value="ECO:0007669"/>
    <property type="project" value="TreeGrafter"/>
</dbReference>
<dbReference type="InterPro" id="IPR017946">
    <property type="entry name" value="PLC-like_Pdiesterase_TIM-brl"/>
</dbReference>
<keyword evidence="1" id="KW-0807">Transducer</keyword>
<name>A0A4V5N7F6_9PEZI</name>
<dbReference type="InterPro" id="IPR035892">
    <property type="entry name" value="C2_domain_sf"/>
</dbReference>
<dbReference type="PROSITE" id="PS50008">
    <property type="entry name" value="PIPLC_Y_DOMAIN"/>
    <property type="match status" value="1"/>
</dbReference>
<feature type="region of interest" description="Disordered" evidence="3">
    <location>
        <begin position="469"/>
        <end position="502"/>
    </location>
</feature>
<dbReference type="Proteomes" id="UP000310066">
    <property type="component" value="Unassembled WGS sequence"/>
</dbReference>
<evidence type="ECO:0000313" key="6">
    <source>
        <dbReference type="Proteomes" id="UP000310066"/>
    </source>
</evidence>
<reference evidence="5 6" key="1">
    <citation type="submission" date="2017-03" db="EMBL/GenBank/DDBJ databases">
        <title>Genomes of endolithic fungi from Antarctica.</title>
        <authorList>
            <person name="Coleine C."/>
            <person name="Masonjones S."/>
            <person name="Stajich J.E."/>
        </authorList>
    </citation>
    <scope>NUCLEOTIDE SEQUENCE [LARGE SCALE GENOMIC DNA]</scope>
    <source>
        <strain evidence="5 6">CCFEE 5311</strain>
    </source>
</reference>
<dbReference type="SMART" id="SM00148">
    <property type="entry name" value="PLCXc"/>
    <property type="match status" value="1"/>
</dbReference>
<feature type="compositionally biased region" description="Basic and acidic residues" evidence="3">
    <location>
        <begin position="469"/>
        <end position="499"/>
    </location>
</feature>
<dbReference type="Pfam" id="PF00387">
    <property type="entry name" value="PI-PLC-Y"/>
    <property type="match status" value="1"/>
</dbReference>
<dbReference type="SUPFAM" id="SSF51695">
    <property type="entry name" value="PLC-like phosphodiesterases"/>
    <property type="match status" value="1"/>
</dbReference>
<dbReference type="PRINTS" id="PR00390">
    <property type="entry name" value="PHPHLIPASEC"/>
</dbReference>
<comment type="caution">
    <text evidence="5">The sequence shown here is derived from an EMBL/GenBank/DDBJ whole genome shotgun (WGS) entry which is preliminary data.</text>
</comment>
<dbReference type="InterPro" id="IPR000909">
    <property type="entry name" value="PLipase_C_PInositol-sp_X_dom"/>
</dbReference>
<sequence>MATPTNRTLGPSVITHGKQALEEQGPSAEGLDVFMKRLADPGSSEAVPIELDTSHPISHYFISSSHNTYLSGNQLWSKSSVEAYKNVLERGCRCIEIDVWDGEGSGTAHSPENENGEKHQGLVTKGLHKLHLMKKKVETENETKRSDPPAGDSMIMPAPWRTSSGRVEPRVLHGHTATKEVSFREVCEVIHEYAFFASDQPLIVSLEVHCNVAQQEIMAEIMTDYWKPYLVPIPDEFSDNTPLPTLAGLNRRILIKVKYTAPSKDPEMEVPSATLTRSLSTASGEQDLDANETQVEPHGKKGNICNALGSMGVYTRSCHFHSLAQPEASMPTHVFALPEGKVLALLQEQHEALLKHNANFLMRVYPKGTRISSSNLDPAPFWRQAGVQMVALNWQAADAAMMLNDAMFEGTGGWVLKPASYHDVGGTPVKPKTLNLTVRLLAAQNVDSSRSSAPNVYIKCQLHVESRLEKREGQIPNEGKSKGGEWKRQSSHRQSHDPDFGGEELSFMGVEDVVPELSFVRFKAMDDISYQKDRTLGWTCFRIDRFPSGLQLLPLKGADAKPNGSALLVDIKLDLEAS</sequence>
<dbReference type="GO" id="GO:0004435">
    <property type="term" value="F:phosphatidylinositol-4,5-bisphosphate phospholipase C activity"/>
    <property type="evidence" value="ECO:0007669"/>
    <property type="project" value="UniProtKB-EC"/>
</dbReference>
<feature type="compositionally biased region" description="Basic and acidic residues" evidence="3">
    <location>
        <begin position="137"/>
        <end position="147"/>
    </location>
</feature>
<dbReference type="PROSITE" id="PS50007">
    <property type="entry name" value="PIPLC_X_DOMAIN"/>
    <property type="match status" value="1"/>
</dbReference>
<dbReference type="OrthoDB" id="269822at2759"/>
<dbReference type="EC" id="3.1.4.11" evidence="2"/>